<dbReference type="GO" id="GO:0006508">
    <property type="term" value="P:proteolysis"/>
    <property type="evidence" value="ECO:0007669"/>
    <property type="project" value="UniProtKB-KW"/>
</dbReference>
<evidence type="ECO:0000313" key="15">
    <source>
        <dbReference type="Proteomes" id="UP000441717"/>
    </source>
</evidence>
<dbReference type="InterPro" id="IPR008915">
    <property type="entry name" value="Peptidase_M50"/>
</dbReference>
<evidence type="ECO:0000256" key="1">
    <source>
        <dbReference type="ARBA" id="ARBA00001947"/>
    </source>
</evidence>
<evidence type="ECO:0000256" key="4">
    <source>
        <dbReference type="ARBA" id="ARBA00022670"/>
    </source>
</evidence>
<keyword evidence="7" id="KW-0378">Hydrolase</keyword>
<keyword evidence="8" id="KW-0862">Zinc</keyword>
<dbReference type="RefSeq" id="WP_152945280.1">
    <property type="nucleotide sequence ID" value="NZ_WHYR01000006.1"/>
</dbReference>
<keyword evidence="9 12" id="KW-1133">Transmembrane helix</keyword>
<accession>A0A6N7IP49</accession>
<evidence type="ECO:0000256" key="2">
    <source>
        <dbReference type="ARBA" id="ARBA00004141"/>
    </source>
</evidence>
<dbReference type="EMBL" id="WHYR01000006">
    <property type="protein sequence ID" value="MQL51357.1"/>
    <property type="molecule type" value="Genomic_DNA"/>
</dbReference>
<keyword evidence="4" id="KW-0645">Protease</keyword>
<feature type="domain" description="Peptidase M50" evidence="13">
    <location>
        <begin position="37"/>
        <end position="102"/>
    </location>
</feature>
<dbReference type="Pfam" id="PF02163">
    <property type="entry name" value="Peptidase_M50"/>
    <property type="match status" value="1"/>
</dbReference>
<comment type="subcellular location">
    <subcellularLocation>
        <location evidence="2">Membrane</location>
        <topology evidence="2">Multi-pass membrane protein</topology>
    </subcellularLocation>
</comment>
<keyword evidence="15" id="KW-1185">Reference proteome</keyword>
<reference evidence="14 15" key="1">
    <citation type="submission" date="2019-10" db="EMBL/GenBank/DDBJ databases">
        <title>Comparative genomics of sulfur disproportionating microorganisms.</title>
        <authorList>
            <person name="Ward L.M."/>
            <person name="Bertran E."/>
            <person name="Johnston D."/>
        </authorList>
    </citation>
    <scope>NUCLEOTIDE SEQUENCE [LARGE SCALE GENOMIC DNA]</scope>
    <source>
        <strain evidence="14 15">DSM 14055</strain>
    </source>
</reference>
<organism evidence="14 15">
    <name type="scientific">Desulfofundulus thermobenzoicus</name>
    <dbReference type="NCBI Taxonomy" id="29376"/>
    <lineage>
        <taxon>Bacteria</taxon>
        <taxon>Bacillati</taxon>
        <taxon>Bacillota</taxon>
        <taxon>Clostridia</taxon>
        <taxon>Eubacteriales</taxon>
        <taxon>Peptococcaceae</taxon>
        <taxon>Desulfofundulus</taxon>
    </lineage>
</organism>
<gene>
    <name evidence="14" type="ORF">GFC01_03575</name>
</gene>
<evidence type="ECO:0000256" key="8">
    <source>
        <dbReference type="ARBA" id="ARBA00022833"/>
    </source>
</evidence>
<comment type="cofactor">
    <cofactor evidence="1">
        <name>Zn(2+)</name>
        <dbReference type="ChEBI" id="CHEBI:29105"/>
    </cofactor>
</comment>
<feature type="transmembrane region" description="Helical" evidence="12">
    <location>
        <begin position="179"/>
        <end position="198"/>
    </location>
</feature>
<dbReference type="PANTHER" id="PTHR39188">
    <property type="entry name" value="MEMBRANE-ASSOCIATED ZINC METALLOPROTEASE M50B"/>
    <property type="match status" value="1"/>
</dbReference>
<evidence type="ECO:0000256" key="7">
    <source>
        <dbReference type="ARBA" id="ARBA00022801"/>
    </source>
</evidence>
<evidence type="ECO:0000256" key="10">
    <source>
        <dbReference type="ARBA" id="ARBA00023049"/>
    </source>
</evidence>
<sequence>MRLGRIMGVDLHLNYFFLALLGLFFVAGVLGKGLVAFAVVLLHEFAHAACARRLGVPVGEVELLPFGGVTRMGQELVLDPVKEIYVAAAGPVSNMVMVLAGLAMKNYGLWHHELGPFFLQCNLLIAAFNLLPALPLDGGRVYRAVKAGQMGIREATCRAAGLGQAWGALVVLLGSLGLVLGFAGLDVLVTGLFLFYAATRERGMAPYLFMQHLAGKKGEILSAGVLRAESLVALEDVPLGKITENFLPRKFHLILVLDRQWQYKGMLTEAQVIDGLLTHGVDLPVGRLPSKPL</sequence>
<evidence type="ECO:0000256" key="12">
    <source>
        <dbReference type="SAM" id="Phobius"/>
    </source>
</evidence>
<evidence type="ECO:0000256" key="9">
    <source>
        <dbReference type="ARBA" id="ARBA00022989"/>
    </source>
</evidence>
<evidence type="ECO:0000256" key="3">
    <source>
        <dbReference type="ARBA" id="ARBA00007931"/>
    </source>
</evidence>
<proteinExistence type="inferred from homology"/>
<keyword evidence="11 12" id="KW-0472">Membrane</keyword>
<feature type="transmembrane region" description="Helical" evidence="12">
    <location>
        <begin position="15"/>
        <end position="42"/>
    </location>
</feature>
<dbReference type="PANTHER" id="PTHR39188:SF3">
    <property type="entry name" value="STAGE IV SPORULATION PROTEIN FB"/>
    <property type="match status" value="1"/>
</dbReference>
<dbReference type="GO" id="GO:0008237">
    <property type="term" value="F:metallopeptidase activity"/>
    <property type="evidence" value="ECO:0007669"/>
    <property type="project" value="UniProtKB-KW"/>
</dbReference>
<dbReference type="GO" id="GO:0016020">
    <property type="term" value="C:membrane"/>
    <property type="evidence" value="ECO:0007669"/>
    <property type="project" value="UniProtKB-SubCell"/>
</dbReference>
<dbReference type="CDD" id="cd06161">
    <property type="entry name" value="S2P-M50_SpoIVFB"/>
    <property type="match status" value="1"/>
</dbReference>
<evidence type="ECO:0000259" key="13">
    <source>
        <dbReference type="Pfam" id="PF02163"/>
    </source>
</evidence>
<keyword evidence="6" id="KW-0479">Metal-binding</keyword>
<feature type="transmembrane region" description="Helical" evidence="12">
    <location>
        <begin position="116"/>
        <end position="134"/>
    </location>
</feature>
<comment type="similarity">
    <text evidence="3">Belongs to the peptidase M50B family.</text>
</comment>
<evidence type="ECO:0000313" key="14">
    <source>
        <dbReference type="EMBL" id="MQL51357.1"/>
    </source>
</evidence>
<dbReference type="AlphaFoldDB" id="A0A6N7IP49"/>
<evidence type="ECO:0000256" key="11">
    <source>
        <dbReference type="ARBA" id="ARBA00023136"/>
    </source>
</evidence>
<keyword evidence="5 12" id="KW-0812">Transmembrane</keyword>
<feature type="transmembrane region" description="Helical" evidence="12">
    <location>
        <begin position="84"/>
        <end position="104"/>
    </location>
</feature>
<dbReference type="Proteomes" id="UP000441717">
    <property type="component" value="Unassembled WGS sequence"/>
</dbReference>
<protein>
    <submittedName>
        <fullName evidence="14">Peptidase M50</fullName>
    </submittedName>
</protein>
<evidence type="ECO:0000256" key="6">
    <source>
        <dbReference type="ARBA" id="ARBA00022723"/>
    </source>
</evidence>
<name>A0A6N7IP49_9FIRM</name>
<evidence type="ECO:0000256" key="5">
    <source>
        <dbReference type="ARBA" id="ARBA00022692"/>
    </source>
</evidence>
<dbReference type="OrthoDB" id="166377at2"/>
<comment type="caution">
    <text evidence="14">The sequence shown here is derived from an EMBL/GenBank/DDBJ whole genome shotgun (WGS) entry which is preliminary data.</text>
</comment>
<keyword evidence="10" id="KW-0482">Metalloprotease</keyword>
<dbReference type="GO" id="GO:0046872">
    <property type="term" value="F:metal ion binding"/>
    <property type="evidence" value="ECO:0007669"/>
    <property type="project" value="UniProtKB-KW"/>
</dbReference>